<evidence type="ECO:0000259" key="2">
    <source>
        <dbReference type="Pfam" id="PF09413"/>
    </source>
</evidence>
<feature type="compositionally biased region" description="Acidic residues" evidence="1">
    <location>
        <begin position="80"/>
        <end position="90"/>
    </location>
</feature>
<sequence>MNWELIYSSDSPVTADIIRDMLEVNGVNAVIMNKQDSAYTVLGHFEVMVPEEQAAQAKQLLIDHGDHVDENRVEDRQGLEDEESDTDNGN</sequence>
<proteinExistence type="predicted"/>
<dbReference type="EMBL" id="JAOTPL010000019">
    <property type="protein sequence ID" value="MCU7695144.1"/>
    <property type="molecule type" value="Genomic_DNA"/>
</dbReference>
<protein>
    <submittedName>
        <fullName evidence="3">DUF2007 domain-containing protein</fullName>
    </submittedName>
</protein>
<feature type="domain" description="DUF2007" evidence="2">
    <location>
        <begin position="3"/>
        <end position="62"/>
    </location>
</feature>
<gene>
    <name evidence="3" type="ORF">OD355_11505</name>
</gene>
<dbReference type="SUPFAM" id="SSF54913">
    <property type="entry name" value="GlnB-like"/>
    <property type="match status" value="1"/>
</dbReference>
<name>A0AAE3LL95_9BACT</name>
<dbReference type="InterPro" id="IPR011322">
    <property type="entry name" value="N-reg_PII-like_a/b"/>
</dbReference>
<comment type="caution">
    <text evidence="3">The sequence shown here is derived from an EMBL/GenBank/DDBJ whole genome shotgun (WGS) entry which is preliminary data.</text>
</comment>
<dbReference type="AlphaFoldDB" id="A0AAE3LL95"/>
<evidence type="ECO:0000313" key="4">
    <source>
        <dbReference type="Proteomes" id="UP001209317"/>
    </source>
</evidence>
<keyword evidence="4" id="KW-1185">Reference proteome</keyword>
<dbReference type="Proteomes" id="UP001209317">
    <property type="component" value="Unassembled WGS sequence"/>
</dbReference>
<evidence type="ECO:0000256" key="1">
    <source>
        <dbReference type="SAM" id="MobiDB-lite"/>
    </source>
</evidence>
<dbReference type="RefSeq" id="WP_263038631.1">
    <property type="nucleotide sequence ID" value="NZ_JAOTPL010000019.1"/>
</dbReference>
<evidence type="ECO:0000313" key="3">
    <source>
        <dbReference type="EMBL" id="MCU7695144.1"/>
    </source>
</evidence>
<feature type="compositionally biased region" description="Basic and acidic residues" evidence="1">
    <location>
        <begin position="64"/>
        <end position="79"/>
    </location>
</feature>
<feature type="region of interest" description="Disordered" evidence="1">
    <location>
        <begin position="64"/>
        <end position="90"/>
    </location>
</feature>
<dbReference type="Pfam" id="PF09413">
    <property type="entry name" value="DUF2007"/>
    <property type="match status" value="1"/>
</dbReference>
<dbReference type="InterPro" id="IPR018551">
    <property type="entry name" value="DUF2007"/>
</dbReference>
<dbReference type="Gene3D" id="3.30.70.790">
    <property type="entry name" value="UreE, C-terminal domain"/>
    <property type="match status" value="1"/>
</dbReference>
<reference evidence="3" key="1">
    <citation type="submission" date="2022-10" db="EMBL/GenBank/DDBJ databases">
        <authorList>
            <person name="Kim H.S."/>
            <person name="Kim J.-S."/>
            <person name="Suh M.K."/>
            <person name="Eom M.K."/>
            <person name="Lee J.-S."/>
        </authorList>
    </citation>
    <scope>NUCLEOTIDE SEQUENCE</scope>
    <source>
        <strain evidence="3">LIP-5</strain>
    </source>
</reference>
<organism evidence="3 4">
    <name type="scientific">Haoranjiania flava</name>
    <dbReference type="NCBI Taxonomy" id="1856322"/>
    <lineage>
        <taxon>Bacteria</taxon>
        <taxon>Pseudomonadati</taxon>
        <taxon>Bacteroidota</taxon>
        <taxon>Chitinophagia</taxon>
        <taxon>Chitinophagales</taxon>
        <taxon>Chitinophagaceae</taxon>
        <taxon>Haoranjiania</taxon>
    </lineage>
</organism>
<accession>A0AAE3LL95</accession>